<dbReference type="Gene3D" id="3.30.70.1070">
    <property type="entry name" value="Sporulation related repeat"/>
    <property type="match status" value="1"/>
</dbReference>
<dbReference type="EMBL" id="JAGUCN010000004">
    <property type="protein sequence ID" value="MBS2210803.1"/>
    <property type="molecule type" value="Genomic_DNA"/>
</dbReference>
<dbReference type="InterPro" id="IPR007730">
    <property type="entry name" value="SPOR-like_dom"/>
</dbReference>
<dbReference type="PROSITE" id="PS51257">
    <property type="entry name" value="PROKAR_LIPOPROTEIN"/>
    <property type="match status" value="1"/>
</dbReference>
<organism evidence="3 4">
    <name type="scientific">Carboxylicivirga mesophila</name>
    <dbReference type="NCBI Taxonomy" id="1166478"/>
    <lineage>
        <taxon>Bacteria</taxon>
        <taxon>Pseudomonadati</taxon>
        <taxon>Bacteroidota</taxon>
        <taxon>Bacteroidia</taxon>
        <taxon>Marinilabiliales</taxon>
        <taxon>Marinilabiliaceae</taxon>
        <taxon>Carboxylicivirga</taxon>
    </lineage>
</organism>
<keyword evidence="4" id="KW-1185">Reference proteome</keyword>
<keyword evidence="1" id="KW-0732">Signal</keyword>
<protein>
    <submittedName>
        <fullName evidence="3">SPOR domain-containing protein</fullName>
    </submittedName>
</protein>
<gene>
    <name evidence="3" type="ORF">KEM09_05300</name>
</gene>
<dbReference type="InterPro" id="IPR036680">
    <property type="entry name" value="SPOR-like_sf"/>
</dbReference>
<evidence type="ECO:0000313" key="4">
    <source>
        <dbReference type="Proteomes" id="UP000721861"/>
    </source>
</evidence>
<comment type="caution">
    <text evidence="3">The sequence shown here is derived from an EMBL/GenBank/DDBJ whole genome shotgun (WGS) entry which is preliminary data.</text>
</comment>
<dbReference type="RefSeq" id="WP_212226466.1">
    <property type="nucleotide sequence ID" value="NZ_JAGUCN010000004.1"/>
</dbReference>
<evidence type="ECO:0000256" key="1">
    <source>
        <dbReference type="SAM" id="SignalP"/>
    </source>
</evidence>
<feature type="domain" description="SPOR" evidence="2">
    <location>
        <begin position="70"/>
        <end position="147"/>
    </location>
</feature>
<reference evidence="3 4" key="1">
    <citation type="journal article" date="2014" name="Int. J. Syst. Evol. Microbiol.">
        <title>Carboxylicivirga gen. nov. in the family Marinilabiliaceae with two novel species, Carboxylicivirga mesophila sp. nov. and Carboxylicivirga taeanensis sp. nov., and reclassification of Cytophaga fermentans as Saccharicrinis fermentans gen. nov., comb. nov.</title>
        <authorList>
            <person name="Yang S.H."/>
            <person name="Seo H.S."/>
            <person name="Woo J.H."/>
            <person name="Oh H.M."/>
            <person name="Jang H."/>
            <person name="Lee J.H."/>
            <person name="Kim S.J."/>
            <person name="Kwon K.K."/>
        </authorList>
    </citation>
    <scope>NUCLEOTIDE SEQUENCE [LARGE SCALE GENOMIC DNA]</scope>
    <source>
        <strain evidence="3 4">JCM 18290</strain>
    </source>
</reference>
<dbReference type="SUPFAM" id="SSF110997">
    <property type="entry name" value="Sporulation related repeat"/>
    <property type="match status" value="1"/>
</dbReference>
<evidence type="ECO:0000259" key="2">
    <source>
        <dbReference type="PROSITE" id="PS51724"/>
    </source>
</evidence>
<sequence length="150" mass="17091">MQQFKILTLTVLSIVVVSCASLNNGSSSFDDSDSPYVQEETTPVVKEKPAPKTDKIVVKEEKVKVVDEPETEVFKYYVIIGSFRVLENAQSYKKQLSGEGFLPVLLENENGLYRVSVSAYNEEMPARERISAIRSKYDKYDDVWLLIRRS</sequence>
<dbReference type="PROSITE" id="PS51724">
    <property type="entry name" value="SPOR"/>
    <property type="match status" value="1"/>
</dbReference>
<dbReference type="Pfam" id="PF05036">
    <property type="entry name" value="SPOR"/>
    <property type="match status" value="1"/>
</dbReference>
<dbReference type="Proteomes" id="UP000721861">
    <property type="component" value="Unassembled WGS sequence"/>
</dbReference>
<accession>A0ABS5K8E1</accession>
<feature type="signal peptide" evidence="1">
    <location>
        <begin position="1"/>
        <end position="20"/>
    </location>
</feature>
<proteinExistence type="predicted"/>
<name>A0ABS5K8E1_9BACT</name>
<evidence type="ECO:0000313" key="3">
    <source>
        <dbReference type="EMBL" id="MBS2210803.1"/>
    </source>
</evidence>
<feature type="chain" id="PRO_5045206160" evidence="1">
    <location>
        <begin position="21"/>
        <end position="150"/>
    </location>
</feature>